<keyword evidence="3 5" id="KW-1133">Transmembrane helix</keyword>
<dbReference type="Pfam" id="PF07681">
    <property type="entry name" value="DoxX"/>
    <property type="match status" value="1"/>
</dbReference>
<protein>
    <submittedName>
        <fullName evidence="6">DoxX family protein</fullName>
    </submittedName>
</protein>
<feature type="transmembrane region" description="Helical" evidence="5">
    <location>
        <begin position="91"/>
        <end position="113"/>
    </location>
</feature>
<feature type="transmembrane region" description="Helical" evidence="5">
    <location>
        <begin position="125"/>
        <end position="143"/>
    </location>
</feature>
<gene>
    <name evidence="6" type="ORF">QO231_18605</name>
</gene>
<evidence type="ECO:0000256" key="2">
    <source>
        <dbReference type="ARBA" id="ARBA00022692"/>
    </source>
</evidence>
<dbReference type="Proteomes" id="UP001255416">
    <property type="component" value="Unassembled WGS sequence"/>
</dbReference>
<proteinExistence type="predicted"/>
<evidence type="ECO:0000256" key="5">
    <source>
        <dbReference type="SAM" id="Phobius"/>
    </source>
</evidence>
<dbReference type="EMBL" id="JASMWN010000017">
    <property type="protein sequence ID" value="MDU9005847.1"/>
    <property type="molecule type" value="Genomic_DNA"/>
</dbReference>
<reference evidence="7" key="1">
    <citation type="submission" date="2023-05" db="EMBL/GenBank/DDBJ databases">
        <title>Sedimentitalea sp. nov. JM2-8.</title>
        <authorList>
            <person name="Huang J."/>
        </authorList>
    </citation>
    <scope>NUCLEOTIDE SEQUENCE [LARGE SCALE GENOMIC DNA]</scope>
    <source>
        <strain evidence="7">KHS03</strain>
    </source>
</reference>
<accession>A0ABU3VI44</accession>
<feature type="transmembrane region" description="Helical" evidence="5">
    <location>
        <begin position="56"/>
        <end position="79"/>
    </location>
</feature>
<organism evidence="6 7">
    <name type="scientific">Sedimentitalea todarodis</name>
    <dbReference type="NCBI Taxonomy" id="1631240"/>
    <lineage>
        <taxon>Bacteria</taxon>
        <taxon>Pseudomonadati</taxon>
        <taxon>Pseudomonadota</taxon>
        <taxon>Alphaproteobacteria</taxon>
        <taxon>Rhodobacterales</taxon>
        <taxon>Paracoccaceae</taxon>
        <taxon>Sedimentitalea</taxon>
    </lineage>
</organism>
<keyword evidence="7" id="KW-1185">Reference proteome</keyword>
<evidence type="ECO:0000313" key="7">
    <source>
        <dbReference type="Proteomes" id="UP001255416"/>
    </source>
</evidence>
<feature type="transmembrane region" description="Helical" evidence="5">
    <location>
        <begin position="28"/>
        <end position="44"/>
    </location>
</feature>
<evidence type="ECO:0000313" key="6">
    <source>
        <dbReference type="EMBL" id="MDU9005847.1"/>
    </source>
</evidence>
<sequence>MAERHKELDYLPDNSEVIASSGAPMAHWLLRFALSATFLFHGLGKLGDISASAESFGLSTSVLAAATLVELAAPAALIVGGSMSNQWGDILTRLGGLFAIVVLIGAISVAHWGQWSFAPTESHPLGGMEFQVTLVAISLFFMLRGNSA</sequence>
<dbReference type="InterPro" id="IPR032808">
    <property type="entry name" value="DoxX"/>
</dbReference>
<comment type="caution">
    <text evidence="6">The sequence shown here is derived from an EMBL/GenBank/DDBJ whole genome shotgun (WGS) entry which is preliminary data.</text>
</comment>
<keyword evidence="2 5" id="KW-0812">Transmembrane</keyword>
<dbReference type="RefSeq" id="WP_316779872.1">
    <property type="nucleotide sequence ID" value="NZ_JASMWN010000017.1"/>
</dbReference>
<evidence type="ECO:0000256" key="3">
    <source>
        <dbReference type="ARBA" id="ARBA00022989"/>
    </source>
</evidence>
<keyword evidence="4 5" id="KW-0472">Membrane</keyword>
<evidence type="ECO:0000256" key="4">
    <source>
        <dbReference type="ARBA" id="ARBA00023136"/>
    </source>
</evidence>
<evidence type="ECO:0000256" key="1">
    <source>
        <dbReference type="ARBA" id="ARBA00004141"/>
    </source>
</evidence>
<name>A0ABU3VI44_9RHOB</name>
<comment type="subcellular location">
    <subcellularLocation>
        <location evidence="1">Membrane</location>
        <topology evidence="1">Multi-pass membrane protein</topology>
    </subcellularLocation>
</comment>